<evidence type="ECO:0000313" key="4">
    <source>
        <dbReference type="Proteomes" id="UP000604046"/>
    </source>
</evidence>
<evidence type="ECO:0000256" key="1">
    <source>
        <dbReference type="SAM" id="MobiDB-lite"/>
    </source>
</evidence>
<feature type="region of interest" description="Disordered" evidence="1">
    <location>
        <begin position="99"/>
        <end position="126"/>
    </location>
</feature>
<dbReference type="PROSITE" id="PS50097">
    <property type="entry name" value="BTB"/>
    <property type="match status" value="1"/>
</dbReference>
<dbReference type="Proteomes" id="UP000604046">
    <property type="component" value="Unassembled WGS sequence"/>
</dbReference>
<accession>A0A812SDC9</accession>
<dbReference type="EMBL" id="CAJNDS010002441">
    <property type="protein sequence ID" value="CAE7476269.1"/>
    <property type="molecule type" value="Genomic_DNA"/>
</dbReference>
<gene>
    <name evidence="3" type="ORF">SNAT2548_LOCUS26753</name>
</gene>
<comment type="caution">
    <text evidence="3">The sequence shown here is derived from an EMBL/GenBank/DDBJ whole genome shotgun (WGS) entry which is preliminary data.</text>
</comment>
<organism evidence="3 4">
    <name type="scientific">Symbiodinium natans</name>
    <dbReference type="NCBI Taxonomy" id="878477"/>
    <lineage>
        <taxon>Eukaryota</taxon>
        <taxon>Sar</taxon>
        <taxon>Alveolata</taxon>
        <taxon>Dinophyceae</taxon>
        <taxon>Suessiales</taxon>
        <taxon>Symbiodiniaceae</taxon>
        <taxon>Symbiodinium</taxon>
    </lineage>
</organism>
<dbReference type="InterPro" id="IPR000210">
    <property type="entry name" value="BTB/POZ_dom"/>
</dbReference>
<dbReference type="Pfam" id="PF00651">
    <property type="entry name" value="BTB"/>
    <property type="match status" value="1"/>
</dbReference>
<dbReference type="Gene3D" id="3.30.710.10">
    <property type="entry name" value="Potassium Channel Kv1.1, Chain A"/>
    <property type="match status" value="1"/>
</dbReference>
<sequence>MAHFASVLRESHVRQISGLKQGCMRFALHNFDTLVERPELFMHTLSDLPEVVAELFRLGRLWKDAEGEGGRSAPGRPAPAVPSTIVSDFGRLFDAARLEEHGEEGTSSREDSGDRPRTAPRHRGQQDFAPDCRVVVGEDMYLAHSAMLAARSDFFRAAFASEMVERTSLMVTLQHCRGDRPRRESVLAMMYFLYTGKTTKVNGSNAIEVLSLLGGEHGDEGDSSGGFLQLHDAATLRRAAEAAAESAAGEDEDEIIKLLVQANELGAVRLKQWALRMTVHHFKELALRGALEVLPGSLLTEVLREVAVGYDRLLPSAAKGLRWELSVLPQADNGLENTYEALTSADLSSGAGACGTSGCSEASLVATFSQPVRVRRIRVGVDLTNGDFEAAWVNEAKLQFLASSGLWQDGDVTVIIRERLVRDFELPEVLIAPAFRLVRRHRLAVGLLIFE</sequence>
<protein>
    <recommendedName>
        <fullName evidence="2">BTB domain-containing protein</fullName>
    </recommendedName>
</protein>
<name>A0A812SDC9_9DINO</name>
<dbReference type="CDD" id="cd18186">
    <property type="entry name" value="BTB_POZ_ZBTB_KLHL-like"/>
    <property type="match status" value="1"/>
</dbReference>
<dbReference type="PANTHER" id="PTHR24413">
    <property type="entry name" value="SPECKLE-TYPE POZ PROTEIN"/>
    <property type="match status" value="1"/>
</dbReference>
<evidence type="ECO:0000259" key="2">
    <source>
        <dbReference type="PROSITE" id="PS50097"/>
    </source>
</evidence>
<feature type="compositionally biased region" description="Basic and acidic residues" evidence="1">
    <location>
        <begin position="99"/>
        <end position="117"/>
    </location>
</feature>
<keyword evidence="4" id="KW-1185">Reference proteome</keyword>
<evidence type="ECO:0000313" key="3">
    <source>
        <dbReference type="EMBL" id="CAE7476269.1"/>
    </source>
</evidence>
<dbReference type="SUPFAM" id="SSF54695">
    <property type="entry name" value="POZ domain"/>
    <property type="match status" value="1"/>
</dbReference>
<dbReference type="OrthoDB" id="10250130at2759"/>
<feature type="domain" description="BTB" evidence="2">
    <location>
        <begin position="130"/>
        <end position="202"/>
    </location>
</feature>
<dbReference type="InterPro" id="IPR011333">
    <property type="entry name" value="SKP1/BTB/POZ_sf"/>
</dbReference>
<dbReference type="AlphaFoldDB" id="A0A812SDC9"/>
<proteinExistence type="predicted"/>
<reference evidence="3" key="1">
    <citation type="submission" date="2021-02" db="EMBL/GenBank/DDBJ databases">
        <authorList>
            <person name="Dougan E. K."/>
            <person name="Rhodes N."/>
            <person name="Thang M."/>
            <person name="Chan C."/>
        </authorList>
    </citation>
    <scope>NUCLEOTIDE SEQUENCE</scope>
</reference>